<organism evidence="1 2">
    <name type="scientific">Agitococcus lubricus</name>
    <dbReference type="NCBI Taxonomy" id="1077255"/>
    <lineage>
        <taxon>Bacteria</taxon>
        <taxon>Pseudomonadati</taxon>
        <taxon>Pseudomonadota</taxon>
        <taxon>Gammaproteobacteria</taxon>
        <taxon>Moraxellales</taxon>
        <taxon>Moraxellaceae</taxon>
        <taxon>Agitococcus</taxon>
    </lineage>
</organism>
<comment type="caution">
    <text evidence="1">The sequence shown here is derived from an EMBL/GenBank/DDBJ whole genome shotgun (WGS) entry which is preliminary data.</text>
</comment>
<name>A0A2T5J1F4_9GAMM</name>
<dbReference type="AlphaFoldDB" id="A0A2T5J1F4"/>
<dbReference type="EMBL" id="QAON01000003">
    <property type="protein sequence ID" value="PTQ90257.1"/>
    <property type="molecule type" value="Genomic_DNA"/>
</dbReference>
<dbReference type="Proteomes" id="UP000244223">
    <property type="component" value="Unassembled WGS sequence"/>
</dbReference>
<sequence length="61" mass="7028">MPITDGFALGQVIRYNVLEYLNELIEKGIEYPNAIYQASQQYKVNHDDLQTEYDNQFGGQA</sequence>
<keyword evidence="2" id="KW-1185">Reference proteome</keyword>
<accession>A0A2T5J1F4</accession>
<reference evidence="1 2" key="1">
    <citation type="submission" date="2018-04" db="EMBL/GenBank/DDBJ databases">
        <title>Genomic Encyclopedia of Archaeal and Bacterial Type Strains, Phase II (KMG-II): from individual species to whole genera.</title>
        <authorList>
            <person name="Goeker M."/>
        </authorList>
    </citation>
    <scope>NUCLEOTIDE SEQUENCE [LARGE SCALE GENOMIC DNA]</scope>
    <source>
        <strain evidence="1 2">DSM 5822</strain>
    </source>
</reference>
<gene>
    <name evidence="1" type="ORF">C8N29_1039</name>
</gene>
<evidence type="ECO:0000313" key="2">
    <source>
        <dbReference type="Proteomes" id="UP000244223"/>
    </source>
</evidence>
<protein>
    <submittedName>
        <fullName evidence="1">Uncharacterized protein</fullName>
    </submittedName>
</protein>
<proteinExistence type="predicted"/>
<evidence type="ECO:0000313" key="1">
    <source>
        <dbReference type="EMBL" id="PTQ90257.1"/>
    </source>
</evidence>